<name>A0A9W6S492_9ACTN</name>
<dbReference type="Proteomes" id="UP001165074">
    <property type="component" value="Unassembled WGS sequence"/>
</dbReference>
<evidence type="ECO:0000313" key="2">
    <source>
        <dbReference type="Proteomes" id="UP001165074"/>
    </source>
</evidence>
<organism evidence="1 2">
    <name type="scientific">Actinoallomurus iriomotensis</name>
    <dbReference type="NCBI Taxonomy" id="478107"/>
    <lineage>
        <taxon>Bacteria</taxon>
        <taxon>Bacillati</taxon>
        <taxon>Actinomycetota</taxon>
        <taxon>Actinomycetes</taxon>
        <taxon>Streptosporangiales</taxon>
        <taxon>Thermomonosporaceae</taxon>
        <taxon>Actinoallomurus</taxon>
    </lineage>
</organism>
<dbReference type="AlphaFoldDB" id="A0A9W6S492"/>
<comment type="caution">
    <text evidence="1">The sequence shown here is derived from an EMBL/GenBank/DDBJ whole genome shotgun (WGS) entry which is preliminary data.</text>
</comment>
<sequence length="161" mass="18000">MAAMSWSATILPLVGVAVGAASTLTGQYLTTRVAVRREEREQSTAERTERKDAILGFLSAAQSVELLLDRRPDHRSPDDAEMWDRLHDLWLAKKACELVCSPRLAQAAHDYTVSLHDLLRGRNPTEQPDVKRELRYALMEAARTELGVTGDPLRRGHLKSV</sequence>
<proteinExistence type="predicted"/>
<accession>A0A9W6S492</accession>
<protein>
    <submittedName>
        <fullName evidence="1">Uncharacterized protein</fullName>
    </submittedName>
</protein>
<keyword evidence="2" id="KW-1185">Reference proteome</keyword>
<evidence type="ECO:0000313" key="1">
    <source>
        <dbReference type="EMBL" id="GLY87930.1"/>
    </source>
</evidence>
<reference evidence="1" key="1">
    <citation type="submission" date="2023-03" db="EMBL/GenBank/DDBJ databases">
        <title>Actinoallomurus iriomotensis NBRC 103684.</title>
        <authorList>
            <person name="Ichikawa N."/>
            <person name="Sato H."/>
            <person name="Tonouchi N."/>
        </authorList>
    </citation>
    <scope>NUCLEOTIDE SEQUENCE</scope>
    <source>
        <strain evidence="1">NBRC 103684</strain>
    </source>
</reference>
<gene>
    <name evidence="1" type="ORF">Airi02_058590</name>
</gene>
<dbReference type="EMBL" id="BSTK01000009">
    <property type="protein sequence ID" value="GLY87930.1"/>
    <property type="molecule type" value="Genomic_DNA"/>
</dbReference>